<feature type="region of interest" description="Disordered" evidence="9">
    <location>
        <begin position="73"/>
        <end position="135"/>
    </location>
</feature>
<evidence type="ECO:0000259" key="10">
    <source>
        <dbReference type="SMART" id="SM01331"/>
    </source>
</evidence>
<feature type="compositionally biased region" description="Polar residues" evidence="9">
    <location>
        <begin position="168"/>
        <end position="221"/>
    </location>
</feature>
<keyword evidence="6" id="KW-0067">ATP-binding</keyword>
<dbReference type="Gene3D" id="3.30.200.20">
    <property type="entry name" value="Phosphorylase Kinase, domain 1"/>
    <property type="match status" value="1"/>
</dbReference>
<keyword evidence="2" id="KW-0723">Serine/threonine-protein kinase</keyword>
<keyword evidence="12" id="KW-1185">Reference proteome</keyword>
<reference evidence="11" key="1">
    <citation type="submission" date="2014-03" db="EMBL/GenBank/DDBJ databases">
        <authorList>
            <person name="Casaregola S."/>
        </authorList>
    </citation>
    <scope>NUCLEOTIDE SEQUENCE [LARGE SCALE GENOMIC DNA]</scope>
    <source>
        <strain evidence="11">CLIB 918</strain>
    </source>
</reference>
<feature type="compositionally biased region" description="Low complexity" evidence="9">
    <location>
        <begin position="258"/>
        <end position="267"/>
    </location>
</feature>
<feature type="region of interest" description="Disordered" evidence="9">
    <location>
        <begin position="798"/>
        <end position="828"/>
    </location>
</feature>
<feature type="compositionally biased region" description="Low complexity" evidence="9">
    <location>
        <begin position="84"/>
        <end position="95"/>
    </location>
</feature>
<evidence type="ECO:0000256" key="7">
    <source>
        <dbReference type="ARBA" id="ARBA00047899"/>
    </source>
</evidence>
<protein>
    <recommendedName>
        <fullName evidence="1">non-specific serine/threonine protein kinase</fullName>
        <ecNumber evidence="1">2.7.11.1</ecNumber>
    </recommendedName>
</protein>
<evidence type="ECO:0000256" key="9">
    <source>
        <dbReference type="SAM" id="MobiDB-lite"/>
    </source>
</evidence>
<feature type="compositionally biased region" description="Low complexity" evidence="9">
    <location>
        <begin position="1"/>
        <end position="17"/>
    </location>
</feature>
<evidence type="ECO:0000256" key="8">
    <source>
        <dbReference type="ARBA" id="ARBA00048679"/>
    </source>
</evidence>
<feature type="compositionally biased region" description="Low complexity" evidence="9">
    <location>
        <begin position="284"/>
        <end position="295"/>
    </location>
</feature>
<evidence type="ECO:0000256" key="5">
    <source>
        <dbReference type="ARBA" id="ARBA00022777"/>
    </source>
</evidence>
<dbReference type="AlphaFoldDB" id="A0A0J9XJ78"/>
<dbReference type="GO" id="GO:0005524">
    <property type="term" value="F:ATP binding"/>
    <property type="evidence" value="ECO:0007669"/>
    <property type="project" value="UniProtKB-KW"/>
</dbReference>
<proteinExistence type="predicted"/>
<feature type="compositionally biased region" description="Polar residues" evidence="9">
    <location>
        <begin position="799"/>
        <end position="825"/>
    </location>
</feature>
<comment type="catalytic activity">
    <reaction evidence="7">
        <text>L-threonyl-[protein] + ATP = O-phospho-L-threonyl-[protein] + ADP + H(+)</text>
        <dbReference type="Rhea" id="RHEA:46608"/>
        <dbReference type="Rhea" id="RHEA-COMP:11060"/>
        <dbReference type="Rhea" id="RHEA-COMP:11605"/>
        <dbReference type="ChEBI" id="CHEBI:15378"/>
        <dbReference type="ChEBI" id="CHEBI:30013"/>
        <dbReference type="ChEBI" id="CHEBI:30616"/>
        <dbReference type="ChEBI" id="CHEBI:61977"/>
        <dbReference type="ChEBI" id="CHEBI:456216"/>
        <dbReference type="EC" id="2.7.11.1"/>
    </reaction>
</comment>
<dbReference type="GO" id="GO:0005634">
    <property type="term" value="C:nucleus"/>
    <property type="evidence" value="ECO:0007669"/>
    <property type="project" value="TreeGrafter"/>
</dbReference>
<comment type="caution">
    <text evidence="11">The sequence shown here is derived from an EMBL/GenBank/DDBJ whole genome shotgun (WGS) entry which is preliminary data.</text>
</comment>
<dbReference type="Pfam" id="PF12330">
    <property type="entry name" value="Haspin_kinase"/>
    <property type="match status" value="1"/>
</dbReference>
<dbReference type="InterPro" id="IPR024604">
    <property type="entry name" value="GSG2_C"/>
</dbReference>
<feature type="region of interest" description="Disordered" evidence="9">
    <location>
        <begin position="1"/>
        <end position="28"/>
    </location>
</feature>
<name>A0A0J9XJ78_GEOCN</name>
<feature type="compositionally biased region" description="Low complexity" evidence="9">
    <location>
        <begin position="338"/>
        <end position="357"/>
    </location>
</feature>
<evidence type="ECO:0000256" key="2">
    <source>
        <dbReference type="ARBA" id="ARBA00022527"/>
    </source>
</evidence>
<dbReference type="PANTHER" id="PTHR24419:SF18">
    <property type="entry name" value="SERINE_THREONINE-PROTEIN KINASE HASPIN"/>
    <property type="match status" value="1"/>
</dbReference>
<feature type="region of interest" description="Disordered" evidence="9">
    <location>
        <begin position="157"/>
        <end position="231"/>
    </location>
</feature>
<feature type="compositionally biased region" description="Polar residues" evidence="9">
    <location>
        <begin position="96"/>
        <end position="120"/>
    </location>
</feature>
<comment type="catalytic activity">
    <reaction evidence="8">
        <text>L-seryl-[protein] + ATP = O-phospho-L-seryl-[protein] + ADP + H(+)</text>
        <dbReference type="Rhea" id="RHEA:17989"/>
        <dbReference type="Rhea" id="RHEA-COMP:9863"/>
        <dbReference type="Rhea" id="RHEA-COMP:11604"/>
        <dbReference type="ChEBI" id="CHEBI:15378"/>
        <dbReference type="ChEBI" id="CHEBI:29999"/>
        <dbReference type="ChEBI" id="CHEBI:30616"/>
        <dbReference type="ChEBI" id="CHEBI:83421"/>
        <dbReference type="ChEBI" id="CHEBI:456216"/>
        <dbReference type="EC" id="2.7.11.1"/>
    </reaction>
</comment>
<dbReference type="Gene3D" id="1.10.510.10">
    <property type="entry name" value="Transferase(Phosphotransferase) domain 1"/>
    <property type="match status" value="1"/>
</dbReference>
<dbReference type="SUPFAM" id="SSF56112">
    <property type="entry name" value="Protein kinase-like (PK-like)"/>
    <property type="match status" value="1"/>
</dbReference>
<evidence type="ECO:0000256" key="4">
    <source>
        <dbReference type="ARBA" id="ARBA00022741"/>
    </source>
</evidence>
<organism evidence="11 12">
    <name type="scientific">Geotrichum candidum</name>
    <name type="common">Oospora lactis</name>
    <name type="synonym">Dipodascus geotrichum</name>
    <dbReference type="NCBI Taxonomy" id="1173061"/>
    <lineage>
        <taxon>Eukaryota</taxon>
        <taxon>Fungi</taxon>
        <taxon>Dikarya</taxon>
        <taxon>Ascomycota</taxon>
        <taxon>Saccharomycotina</taxon>
        <taxon>Dipodascomycetes</taxon>
        <taxon>Dipodascales</taxon>
        <taxon>Dipodascaceae</taxon>
        <taxon>Geotrichum</taxon>
    </lineage>
</organism>
<feature type="region of interest" description="Disordered" evidence="9">
    <location>
        <begin position="406"/>
        <end position="429"/>
    </location>
</feature>
<dbReference type="SMART" id="SM01331">
    <property type="entry name" value="DUF3635"/>
    <property type="match status" value="1"/>
</dbReference>
<dbReference type="InterPro" id="IPR011009">
    <property type="entry name" value="Kinase-like_dom_sf"/>
</dbReference>
<keyword evidence="5 11" id="KW-0418">Kinase</keyword>
<gene>
    <name evidence="11" type="ORF">BN980_GECA24s00417g</name>
</gene>
<sequence>MDPSLNPSSHSASSTSPAVQDEFRSSDDYTSVSNAIDVALLSSTQSSMSSIPSFLSLTTCENSDNDVESLVIASSPTGSKPRQQQEQQPQAQLKQTCQDTPTQQQRPTSTLSTNTISSRSTLDRELTVRSKHTSTASTTSTLKHFSIIFTDVNESSSAASPTISSSPQNVANAPDSCSINSMQPKGTSAPSLYASDTHNPSVMPTSASQTPSFSYSYSTTDSPSNSNASVSSLNSITENVSILSYKRDNNKQHKKISKASISSPSELINHEDHFSSVPAINNRPPTSGTPATPAGQSELRTGFKKSHRSRNSVMASISQFMPFQRDQSETPFVTPTGKLSKQPSLQSLSSQASTSSSRLSRLADFKNAFRSGNSGSSGSSSGGKFFRSTSLSSRMSFFGVSSLRSSSHMGGRGGGNNGGNDVNPNDKPMISLPTPVDTSREKLKSKLRASTSLLSLTRLDRSINNTVMAVPIEQYNLSQMEKLLNFCEIPTVLDFQAYLDRAADGEDGDVFTKISVTSSSEVFAQGSKVYKIIPFGNEESDQSAIQDILQEIEISKTLQVLDGFIDVLEIVVVKGRYPHQLLPREYGTHIQPYAEDQKYCILVLNNGGKDLRRFRVESWADAESIFWQTAVALAQAEEHFQFEHRDLHWGNIVVDDRPDERVAPPQESDGTVTYSLADECGKQLLARSTLRITLIDYTLSRINAETSRRTATIHTRLDQPEFFRGKGDYQLDVYRFMRNNILSNGPIIDDGSAPNTPTSLRSTSYGTGVDWSVYTPKTNVYWLHYVAERLINHKGLRSANPTNTLRRNGASSSPGSAITPTSPLTPGTAEALESDLQAEEIQSCRALEAVYRALDPRKHRHNSNETTTTTSVINDLGSARDVLRWGLKTKAFPGNGRA</sequence>
<evidence type="ECO:0000256" key="1">
    <source>
        <dbReference type="ARBA" id="ARBA00012513"/>
    </source>
</evidence>
<dbReference type="EMBL" id="CCBN010000024">
    <property type="protein sequence ID" value="CDO57675.1"/>
    <property type="molecule type" value="Genomic_DNA"/>
</dbReference>
<dbReference type="Proteomes" id="UP000242525">
    <property type="component" value="Unassembled WGS sequence"/>
</dbReference>
<dbReference type="PANTHER" id="PTHR24419">
    <property type="entry name" value="INTERLEUKIN-1 RECEPTOR-ASSOCIATED KINASE"/>
    <property type="match status" value="1"/>
</dbReference>
<feature type="compositionally biased region" description="Low complexity" evidence="9">
    <location>
        <begin position="157"/>
        <end position="167"/>
    </location>
</feature>
<dbReference type="EC" id="2.7.11.1" evidence="1"/>
<accession>A0A0J9XJ78</accession>
<dbReference type="GO" id="GO:0072354">
    <property type="term" value="F:histone H3T3 kinase activity"/>
    <property type="evidence" value="ECO:0007669"/>
    <property type="project" value="TreeGrafter"/>
</dbReference>
<feature type="compositionally biased region" description="Polar residues" evidence="9">
    <location>
        <begin position="73"/>
        <end position="82"/>
    </location>
</feature>
<feature type="region of interest" description="Disordered" evidence="9">
    <location>
        <begin position="246"/>
        <end position="357"/>
    </location>
</feature>
<dbReference type="OrthoDB" id="5327538at2759"/>
<evidence type="ECO:0000256" key="6">
    <source>
        <dbReference type="ARBA" id="ARBA00022840"/>
    </source>
</evidence>
<evidence type="ECO:0000256" key="3">
    <source>
        <dbReference type="ARBA" id="ARBA00022679"/>
    </source>
</evidence>
<feature type="domain" description="Serine/threonine-protein kinase haspin C-terminal" evidence="10">
    <location>
        <begin position="720"/>
        <end position="838"/>
    </location>
</feature>
<dbReference type="GO" id="GO:0035556">
    <property type="term" value="P:intracellular signal transduction"/>
    <property type="evidence" value="ECO:0007669"/>
    <property type="project" value="TreeGrafter"/>
</dbReference>
<feature type="compositionally biased region" description="Polar residues" evidence="9">
    <location>
        <begin position="311"/>
        <end position="321"/>
    </location>
</feature>
<keyword evidence="4" id="KW-0547">Nucleotide-binding</keyword>
<feature type="compositionally biased region" description="Low complexity" evidence="9">
    <location>
        <begin position="222"/>
        <end position="231"/>
    </location>
</feature>
<evidence type="ECO:0000313" key="11">
    <source>
        <dbReference type="EMBL" id="CDO57675.1"/>
    </source>
</evidence>
<keyword evidence="3" id="KW-0808">Transferase</keyword>
<evidence type="ECO:0000313" key="12">
    <source>
        <dbReference type="Proteomes" id="UP000242525"/>
    </source>
</evidence>
<dbReference type="GO" id="GO:0000278">
    <property type="term" value="P:mitotic cell cycle"/>
    <property type="evidence" value="ECO:0007669"/>
    <property type="project" value="TreeGrafter"/>
</dbReference>
<dbReference type="GO" id="GO:0005737">
    <property type="term" value="C:cytoplasm"/>
    <property type="evidence" value="ECO:0007669"/>
    <property type="project" value="TreeGrafter"/>
</dbReference>